<dbReference type="RefSeq" id="WP_207672527.1">
    <property type="nucleotide sequence ID" value="NZ_JAFREM010000008.1"/>
</dbReference>
<accession>A0ABS3L7I2</accession>
<evidence type="ECO:0000313" key="2">
    <source>
        <dbReference type="EMBL" id="MBO1305590.1"/>
    </source>
</evidence>
<evidence type="ECO:0000256" key="1">
    <source>
        <dbReference type="SAM" id="Phobius"/>
    </source>
</evidence>
<name>A0ABS3L7I2_9ENTE</name>
<keyword evidence="1" id="KW-0812">Transmembrane</keyword>
<dbReference type="Proteomes" id="UP000664601">
    <property type="component" value="Unassembled WGS sequence"/>
</dbReference>
<keyword evidence="1" id="KW-0472">Membrane</keyword>
<reference evidence="2 3" key="1">
    <citation type="submission" date="2021-03" db="EMBL/GenBank/DDBJ databases">
        <title>Enterococcal diversity collection.</title>
        <authorList>
            <person name="Gilmore M.S."/>
            <person name="Schwartzman J."/>
            <person name="Van Tyne D."/>
            <person name="Martin M."/>
            <person name="Earl A.M."/>
            <person name="Manson A.L."/>
            <person name="Straub T."/>
            <person name="Salamzade R."/>
            <person name="Saavedra J."/>
            <person name="Lebreton F."/>
            <person name="Prichula J."/>
            <person name="Schaufler K."/>
            <person name="Gaca A."/>
            <person name="Sgardioli B."/>
            <person name="Wagenaar J."/>
            <person name="Strong T."/>
        </authorList>
    </citation>
    <scope>NUCLEOTIDE SEQUENCE [LARGE SCALE GENOMIC DNA]</scope>
    <source>
        <strain evidence="2 3">669A</strain>
    </source>
</reference>
<sequence>MMSEKKPMTRREKLIFATYYPEVRKAIQRRGIEKFALAVVSIGIYLWLREVVPVAERLMEFTILLFLFQTLKTFVNIVKMDRVYKRTKAELKEFF</sequence>
<gene>
    <name evidence="2" type="ORF">JZO70_05430</name>
</gene>
<comment type="caution">
    <text evidence="2">The sequence shown here is derived from an EMBL/GenBank/DDBJ whole genome shotgun (WGS) entry which is preliminary data.</text>
</comment>
<keyword evidence="1" id="KW-1133">Transmembrane helix</keyword>
<evidence type="ECO:0000313" key="3">
    <source>
        <dbReference type="Proteomes" id="UP000664601"/>
    </source>
</evidence>
<feature type="transmembrane region" description="Helical" evidence="1">
    <location>
        <begin position="35"/>
        <end position="52"/>
    </location>
</feature>
<dbReference type="EMBL" id="JAFREM010000008">
    <property type="protein sequence ID" value="MBO1305590.1"/>
    <property type="molecule type" value="Genomic_DNA"/>
</dbReference>
<keyword evidence="3" id="KW-1185">Reference proteome</keyword>
<organism evidence="2 3">
    <name type="scientific">Candidatus Enterococcus moelleringii</name>
    <dbReference type="NCBI Taxonomy" id="2815325"/>
    <lineage>
        <taxon>Bacteria</taxon>
        <taxon>Bacillati</taxon>
        <taxon>Bacillota</taxon>
        <taxon>Bacilli</taxon>
        <taxon>Lactobacillales</taxon>
        <taxon>Enterococcaceae</taxon>
        <taxon>Enterococcus</taxon>
    </lineage>
</organism>
<feature type="transmembrane region" description="Helical" evidence="1">
    <location>
        <begin position="58"/>
        <end position="78"/>
    </location>
</feature>
<protein>
    <submittedName>
        <fullName evidence="2">Uncharacterized protein</fullName>
    </submittedName>
</protein>
<proteinExistence type="predicted"/>